<keyword evidence="1" id="KW-1133">Transmembrane helix</keyword>
<feature type="transmembrane region" description="Helical" evidence="1">
    <location>
        <begin position="47"/>
        <end position="65"/>
    </location>
</feature>
<protein>
    <submittedName>
        <fullName evidence="2">Uncharacterized protein YneF (UPF0154 family)</fullName>
    </submittedName>
</protein>
<dbReference type="RefSeq" id="WP_209459940.1">
    <property type="nucleotide sequence ID" value="NZ_JAGGKC010000019.1"/>
</dbReference>
<sequence>MKRKILTVLGSVFIVFVCVIAGAFIGMSVGGNIRPEIEFNGAYGYEAGGQIGELIGLAIGLYFGYKNIMAVFRDKGSQEKV</sequence>
<dbReference type="EMBL" id="JAGGKC010000019">
    <property type="protein sequence ID" value="MBP1919744.1"/>
    <property type="molecule type" value="Genomic_DNA"/>
</dbReference>
<evidence type="ECO:0000313" key="3">
    <source>
        <dbReference type="Proteomes" id="UP001519271"/>
    </source>
</evidence>
<keyword evidence="1" id="KW-0812">Transmembrane</keyword>
<name>A0ABS4G5C8_9CLOT</name>
<feature type="transmembrane region" description="Helical" evidence="1">
    <location>
        <begin position="7"/>
        <end position="27"/>
    </location>
</feature>
<gene>
    <name evidence="2" type="ORF">J2Z34_002240</name>
</gene>
<organism evidence="2 3">
    <name type="scientific">Youngiibacter multivorans</name>
    <dbReference type="NCBI Taxonomy" id="937251"/>
    <lineage>
        <taxon>Bacteria</taxon>
        <taxon>Bacillati</taxon>
        <taxon>Bacillota</taxon>
        <taxon>Clostridia</taxon>
        <taxon>Eubacteriales</taxon>
        <taxon>Clostridiaceae</taxon>
        <taxon>Youngiibacter</taxon>
    </lineage>
</organism>
<dbReference type="Proteomes" id="UP001519271">
    <property type="component" value="Unassembled WGS sequence"/>
</dbReference>
<proteinExistence type="predicted"/>
<evidence type="ECO:0000256" key="1">
    <source>
        <dbReference type="SAM" id="Phobius"/>
    </source>
</evidence>
<reference evidence="2 3" key="1">
    <citation type="submission" date="2021-03" db="EMBL/GenBank/DDBJ databases">
        <title>Genomic Encyclopedia of Type Strains, Phase IV (KMG-IV): sequencing the most valuable type-strain genomes for metagenomic binning, comparative biology and taxonomic classification.</title>
        <authorList>
            <person name="Goeker M."/>
        </authorList>
    </citation>
    <scope>NUCLEOTIDE SEQUENCE [LARGE SCALE GENOMIC DNA]</scope>
    <source>
        <strain evidence="2 3">DSM 6139</strain>
    </source>
</reference>
<comment type="caution">
    <text evidence="2">The sequence shown here is derived from an EMBL/GenBank/DDBJ whole genome shotgun (WGS) entry which is preliminary data.</text>
</comment>
<accession>A0ABS4G5C8</accession>
<keyword evidence="3" id="KW-1185">Reference proteome</keyword>
<keyword evidence="1" id="KW-0472">Membrane</keyword>
<evidence type="ECO:0000313" key="2">
    <source>
        <dbReference type="EMBL" id="MBP1919744.1"/>
    </source>
</evidence>